<evidence type="ECO:0000256" key="1">
    <source>
        <dbReference type="ARBA" id="ARBA00023125"/>
    </source>
</evidence>
<dbReference type="AlphaFoldDB" id="E6TY27"/>
<dbReference type="InterPro" id="IPR009057">
    <property type="entry name" value="Homeodomain-like_sf"/>
</dbReference>
<dbReference type="STRING" id="649639.Bcell_2990"/>
<dbReference type="PANTHER" id="PTHR30055:SF226">
    <property type="entry name" value="HTH-TYPE TRANSCRIPTIONAL REGULATOR PKSA"/>
    <property type="match status" value="1"/>
</dbReference>
<organism evidence="4 5">
    <name type="scientific">Evansella cellulosilytica (strain ATCC 21833 / DSM 2522 / FERM P-1141 / JCM 9156 / N-4)</name>
    <name type="common">Bacillus cellulosilyticus</name>
    <dbReference type="NCBI Taxonomy" id="649639"/>
    <lineage>
        <taxon>Bacteria</taxon>
        <taxon>Bacillati</taxon>
        <taxon>Bacillota</taxon>
        <taxon>Bacilli</taxon>
        <taxon>Bacillales</taxon>
        <taxon>Bacillaceae</taxon>
        <taxon>Evansella</taxon>
    </lineage>
</organism>
<dbReference type="eggNOG" id="COG1309">
    <property type="taxonomic scope" value="Bacteria"/>
</dbReference>
<dbReference type="InterPro" id="IPR001647">
    <property type="entry name" value="HTH_TetR"/>
</dbReference>
<protein>
    <submittedName>
        <fullName evidence="4">Regulatory protein TetR</fullName>
    </submittedName>
</protein>
<dbReference type="PROSITE" id="PS50977">
    <property type="entry name" value="HTH_TETR_2"/>
    <property type="match status" value="1"/>
</dbReference>
<dbReference type="PANTHER" id="PTHR30055">
    <property type="entry name" value="HTH-TYPE TRANSCRIPTIONAL REGULATOR RUTR"/>
    <property type="match status" value="1"/>
</dbReference>
<sequence length="204" mass="23955">MEQQNEMFMSTEDQILGAAIDLMEKRGFKAVTTKEIAAEAGFSEMTLFRRFGTKKKLLEAAVERYSYIIDMENIFQKYITYELEEDLMLVSKTYHRYMIQNQKIVLLAFQERNTYPMIAEKTAESPKILKDYLVRYFTEMQKREKIIAVDSEIQAMSFLWMNFGYFMSRYIAGESVSQVPLSTFIDESVKAFSRGIKKEAIIVY</sequence>
<dbReference type="InterPro" id="IPR036271">
    <property type="entry name" value="Tet_transcr_reg_TetR-rel_C_sf"/>
</dbReference>
<dbReference type="InterPro" id="IPR050109">
    <property type="entry name" value="HTH-type_TetR-like_transc_reg"/>
</dbReference>
<dbReference type="SUPFAM" id="SSF48498">
    <property type="entry name" value="Tetracyclin repressor-like, C-terminal domain"/>
    <property type="match status" value="1"/>
</dbReference>
<dbReference type="GO" id="GO:0003700">
    <property type="term" value="F:DNA-binding transcription factor activity"/>
    <property type="evidence" value="ECO:0007669"/>
    <property type="project" value="TreeGrafter"/>
</dbReference>
<dbReference type="SUPFAM" id="SSF46689">
    <property type="entry name" value="Homeodomain-like"/>
    <property type="match status" value="1"/>
</dbReference>
<evidence type="ECO:0000313" key="4">
    <source>
        <dbReference type="EMBL" id="ADU31240.1"/>
    </source>
</evidence>
<reference evidence="4" key="1">
    <citation type="submission" date="2010-12" db="EMBL/GenBank/DDBJ databases">
        <title>Complete sequence of Bacillus cellulosilyticus DSM 2522.</title>
        <authorList>
            <consortium name="US DOE Joint Genome Institute"/>
            <person name="Lucas S."/>
            <person name="Copeland A."/>
            <person name="Lapidus A."/>
            <person name="Cheng J.-F."/>
            <person name="Bruce D."/>
            <person name="Goodwin L."/>
            <person name="Pitluck S."/>
            <person name="Chertkov O."/>
            <person name="Detter J.C."/>
            <person name="Han C."/>
            <person name="Tapia R."/>
            <person name="Land M."/>
            <person name="Hauser L."/>
            <person name="Jeffries C."/>
            <person name="Kyrpides N."/>
            <person name="Ivanova N."/>
            <person name="Mikhailova N."/>
            <person name="Brumm P."/>
            <person name="Mead D."/>
            <person name="Woyke T."/>
        </authorList>
    </citation>
    <scope>NUCLEOTIDE SEQUENCE [LARGE SCALE GENOMIC DNA]</scope>
    <source>
        <strain evidence="4">DSM 2522</strain>
    </source>
</reference>
<dbReference type="KEGG" id="bco:Bcell_2990"/>
<dbReference type="OrthoDB" id="277085at2"/>
<dbReference type="Pfam" id="PF00440">
    <property type="entry name" value="TetR_N"/>
    <property type="match status" value="1"/>
</dbReference>
<dbReference type="Gene3D" id="1.10.357.10">
    <property type="entry name" value="Tetracycline Repressor, domain 2"/>
    <property type="match status" value="1"/>
</dbReference>
<feature type="DNA-binding region" description="H-T-H motif" evidence="2">
    <location>
        <begin position="32"/>
        <end position="51"/>
    </location>
</feature>
<dbReference type="HOGENOM" id="CLU_069356_27_3_9"/>
<name>E6TY27_EVAC2</name>
<keyword evidence="1 2" id="KW-0238">DNA-binding</keyword>
<gene>
    <name evidence="4" type="ordered locus">Bcell_2990</name>
</gene>
<accession>E6TY27</accession>
<evidence type="ECO:0000313" key="5">
    <source>
        <dbReference type="Proteomes" id="UP000001401"/>
    </source>
</evidence>
<dbReference type="PRINTS" id="PR00455">
    <property type="entry name" value="HTHTETR"/>
</dbReference>
<evidence type="ECO:0000259" key="3">
    <source>
        <dbReference type="PROSITE" id="PS50977"/>
    </source>
</evidence>
<keyword evidence="5" id="KW-1185">Reference proteome</keyword>
<dbReference type="GO" id="GO:0000976">
    <property type="term" value="F:transcription cis-regulatory region binding"/>
    <property type="evidence" value="ECO:0007669"/>
    <property type="project" value="TreeGrafter"/>
</dbReference>
<feature type="domain" description="HTH tetR-type" evidence="3">
    <location>
        <begin position="9"/>
        <end position="69"/>
    </location>
</feature>
<dbReference type="Proteomes" id="UP000001401">
    <property type="component" value="Chromosome"/>
</dbReference>
<dbReference type="EMBL" id="CP002394">
    <property type="protein sequence ID" value="ADU31240.1"/>
    <property type="molecule type" value="Genomic_DNA"/>
</dbReference>
<evidence type="ECO:0000256" key="2">
    <source>
        <dbReference type="PROSITE-ProRule" id="PRU00335"/>
    </source>
</evidence>
<dbReference type="RefSeq" id="WP_013489571.1">
    <property type="nucleotide sequence ID" value="NC_014829.1"/>
</dbReference>
<proteinExistence type="predicted"/>